<gene>
    <name evidence="2" type="ORF">PXEA_LOCUS21791</name>
</gene>
<organism evidence="2 3">
    <name type="scientific">Protopolystoma xenopodis</name>
    <dbReference type="NCBI Taxonomy" id="117903"/>
    <lineage>
        <taxon>Eukaryota</taxon>
        <taxon>Metazoa</taxon>
        <taxon>Spiralia</taxon>
        <taxon>Lophotrochozoa</taxon>
        <taxon>Platyhelminthes</taxon>
        <taxon>Monogenea</taxon>
        <taxon>Polyopisthocotylea</taxon>
        <taxon>Polystomatidea</taxon>
        <taxon>Polystomatidae</taxon>
        <taxon>Protopolystoma</taxon>
    </lineage>
</organism>
<dbReference type="EMBL" id="CAAALY010094353">
    <property type="protein sequence ID" value="VEL28351.1"/>
    <property type="molecule type" value="Genomic_DNA"/>
</dbReference>
<dbReference type="Proteomes" id="UP000784294">
    <property type="component" value="Unassembled WGS sequence"/>
</dbReference>
<protein>
    <submittedName>
        <fullName evidence="2">Uncharacterized protein</fullName>
    </submittedName>
</protein>
<evidence type="ECO:0000313" key="2">
    <source>
        <dbReference type="EMBL" id="VEL28351.1"/>
    </source>
</evidence>
<feature type="compositionally biased region" description="Pro residues" evidence="1">
    <location>
        <begin position="230"/>
        <end position="239"/>
    </location>
</feature>
<proteinExistence type="predicted"/>
<evidence type="ECO:0000313" key="3">
    <source>
        <dbReference type="Proteomes" id="UP000784294"/>
    </source>
</evidence>
<feature type="region of interest" description="Disordered" evidence="1">
    <location>
        <begin position="224"/>
        <end position="245"/>
    </location>
</feature>
<dbReference type="AlphaFoldDB" id="A0A448X573"/>
<accession>A0A448X573</accession>
<reference evidence="2" key="1">
    <citation type="submission" date="2018-11" db="EMBL/GenBank/DDBJ databases">
        <authorList>
            <consortium name="Pathogen Informatics"/>
        </authorList>
    </citation>
    <scope>NUCLEOTIDE SEQUENCE</scope>
</reference>
<name>A0A448X573_9PLAT</name>
<evidence type="ECO:0000256" key="1">
    <source>
        <dbReference type="SAM" id="MobiDB-lite"/>
    </source>
</evidence>
<comment type="caution">
    <text evidence="2">The sequence shown here is derived from an EMBL/GenBank/DDBJ whole genome shotgun (WGS) entry which is preliminary data.</text>
</comment>
<sequence>MRQHYCLVGQKIRTCGEQILFPFRFVPTFLPQPIPLGLGPRASLSLCSAQLSLRTRLWPLPADPLSLSPLITLALFASTGIHKQFSCILHSSQSHNLSAERWRVICLNCISHFSLTLNFPNSPILACLLWELTLQSEPLYPQSCWSVCMSSAFQPCLRRPDNPAYSHTEAREKAGHTELHKLSHASRDMRIDKRPLLTDLETSKHIFLLSPPFTGCDCTGLAASLSSSASPPPPPPSRLPHPRLL</sequence>
<keyword evidence="3" id="KW-1185">Reference proteome</keyword>